<dbReference type="Proteomes" id="UP000293874">
    <property type="component" value="Unassembled WGS sequence"/>
</dbReference>
<keyword evidence="2" id="KW-1185">Reference proteome</keyword>
<dbReference type="AlphaFoldDB" id="A0A4Q7N1Q1"/>
<sequence length="86" mass="9600">MVVVICSANAQSKAKKDTTGFVEKSANKTAEIAVKGKATLVDKVYKDKVGPNGQKIYIDRHSKYYWVDKKGHNVYIAKSKLRPKTN</sequence>
<proteinExistence type="predicted"/>
<reference evidence="1 2" key="1">
    <citation type="submission" date="2019-02" db="EMBL/GenBank/DDBJ databases">
        <title>Genomic Encyclopedia of Type Strains, Phase IV (KMG-IV): sequencing the most valuable type-strain genomes for metagenomic binning, comparative biology and taxonomic classification.</title>
        <authorList>
            <person name="Goeker M."/>
        </authorList>
    </citation>
    <scope>NUCLEOTIDE SEQUENCE [LARGE SCALE GENOMIC DNA]</scope>
    <source>
        <strain evidence="1 2">DSM 18116</strain>
    </source>
</reference>
<comment type="caution">
    <text evidence="1">The sequence shown here is derived from an EMBL/GenBank/DDBJ whole genome shotgun (WGS) entry which is preliminary data.</text>
</comment>
<gene>
    <name evidence="1" type="ORF">EV199_0362</name>
</gene>
<accession>A0A4Q7N1Q1</accession>
<dbReference type="EMBL" id="SGXA01000001">
    <property type="protein sequence ID" value="RZS74514.1"/>
    <property type="molecule type" value="Genomic_DNA"/>
</dbReference>
<name>A0A4Q7N1Q1_9BACT</name>
<evidence type="ECO:0000313" key="1">
    <source>
        <dbReference type="EMBL" id="RZS74514.1"/>
    </source>
</evidence>
<protein>
    <submittedName>
        <fullName evidence="1">Uncharacterized protein</fullName>
    </submittedName>
</protein>
<organism evidence="1 2">
    <name type="scientific">Pseudobacter ginsenosidimutans</name>
    <dbReference type="NCBI Taxonomy" id="661488"/>
    <lineage>
        <taxon>Bacteria</taxon>
        <taxon>Pseudomonadati</taxon>
        <taxon>Bacteroidota</taxon>
        <taxon>Chitinophagia</taxon>
        <taxon>Chitinophagales</taxon>
        <taxon>Chitinophagaceae</taxon>
        <taxon>Pseudobacter</taxon>
    </lineage>
</organism>
<evidence type="ECO:0000313" key="2">
    <source>
        <dbReference type="Proteomes" id="UP000293874"/>
    </source>
</evidence>